<dbReference type="Pfam" id="PF01042">
    <property type="entry name" value="Ribonuc_L-PSP"/>
    <property type="match status" value="1"/>
</dbReference>
<gene>
    <name evidence="1" type="ORF">RHO25_006976</name>
</gene>
<proteinExistence type="predicted"/>
<evidence type="ECO:0000313" key="2">
    <source>
        <dbReference type="Proteomes" id="UP001302367"/>
    </source>
</evidence>
<protein>
    <recommendedName>
        <fullName evidence="3">YjgF-like protein</fullName>
    </recommendedName>
</protein>
<dbReference type="EMBL" id="CP134187">
    <property type="protein sequence ID" value="WPB02342.1"/>
    <property type="molecule type" value="Genomic_DNA"/>
</dbReference>
<organism evidence="1 2">
    <name type="scientific">Cercospora beticola</name>
    <name type="common">Sugarbeet leaf spot fungus</name>
    <dbReference type="NCBI Taxonomy" id="122368"/>
    <lineage>
        <taxon>Eukaryota</taxon>
        <taxon>Fungi</taxon>
        <taxon>Dikarya</taxon>
        <taxon>Ascomycota</taxon>
        <taxon>Pezizomycotina</taxon>
        <taxon>Dothideomycetes</taxon>
        <taxon>Dothideomycetidae</taxon>
        <taxon>Mycosphaerellales</taxon>
        <taxon>Mycosphaerellaceae</taxon>
        <taxon>Cercospora</taxon>
    </lineage>
</organism>
<dbReference type="InterPro" id="IPR035959">
    <property type="entry name" value="RutC-like_sf"/>
</dbReference>
<dbReference type="InterPro" id="IPR006175">
    <property type="entry name" value="YjgF/YER057c/UK114"/>
</dbReference>
<keyword evidence="2" id="KW-1185">Reference proteome</keyword>
<dbReference type="Proteomes" id="UP001302367">
    <property type="component" value="Chromosome 4"/>
</dbReference>
<evidence type="ECO:0008006" key="3">
    <source>
        <dbReference type="Google" id="ProtNLM"/>
    </source>
</evidence>
<accession>A0ABZ0NS92</accession>
<evidence type="ECO:0000313" key="1">
    <source>
        <dbReference type="EMBL" id="WPB02342.1"/>
    </source>
</evidence>
<dbReference type="GeneID" id="90644314"/>
<reference evidence="1 2" key="1">
    <citation type="submission" date="2023-09" db="EMBL/GenBank/DDBJ databases">
        <title>Complete-Gapless Cercospora beticola genome.</title>
        <authorList>
            <person name="Wyatt N.A."/>
            <person name="Spanner R.E."/>
            <person name="Bolton M.D."/>
        </authorList>
    </citation>
    <scope>NUCLEOTIDE SEQUENCE [LARGE SCALE GENOMIC DNA]</scope>
    <source>
        <strain evidence="1">Cb09-40</strain>
    </source>
</reference>
<dbReference type="RefSeq" id="XP_065458936.1">
    <property type="nucleotide sequence ID" value="XM_065602864.1"/>
</dbReference>
<dbReference type="Gene3D" id="3.30.1330.40">
    <property type="entry name" value="RutC-like"/>
    <property type="match status" value="1"/>
</dbReference>
<dbReference type="SUPFAM" id="SSF55298">
    <property type="entry name" value="YjgF-like"/>
    <property type="match status" value="1"/>
</dbReference>
<sequence length="156" mass="16970">MANNNNKTKAQVYQPPTPLGSLFHSLGVSHSVRIPLSKTTTWITTSGQPGFHLDKNELVTGPLSSSSSTPSHREQISACFNCVESALKAAGVEQGLAAVHKMTVFLLDMKDDGLVSEVWRERMPEHRPTWITIGAAELALPGMVVEMMADAVVWDE</sequence>
<name>A0ABZ0NS92_CERBT</name>